<comment type="caution">
    <text evidence="2">The sequence shown here is derived from an EMBL/GenBank/DDBJ whole genome shotgun (WGS) entry which is preliminary data.</text>
</comment>
<feature type="compositionally biased region" description="Polar residues" evidence="1">
    <location>
        <begin position="112"/>
        <end position="122"/>
    </location>
</feature>
<evidence type="ECO:0000313" key="3">
    <source>
        <dbReference type="Proteomes" id="UP001296104"/>
    </source>
</evidence>
<protein>
    <submittedName>
        <fullName evidence="2">Pre-mRNA-splicing factor 38B-like</fullName>
    </submittedName>
</protein>
<evidence type="ECO:0000256" key="1">
    <source>
        <dbReference type="SAM" id="MobiDB-lite"/>
    </source>
</evidence>
<feature type="compositionally biased region" description="Basic and acidic residues" evidence="1">
    <location>
        <begin position="124"/>
        <end position="136"/>
    </location>
</feature>
<feature type="compositionally biased region" description="Basic and acidic residues" evidence="1">
    <location>
        <begin position="146"/>
        <end position="165"/>
    </location>
</feature>
<gene>
    <name evidence="2" type="ORF">LECACI_7A003191</name>
</gene>
<dbReference type="Proteomes" id="UP001296104">
    <property type="component" value="Unassembled WGS sequence"/>
</dbReference>
<dbReference type="EMBL" id="CAVMBE010000015">
    <property type="protein sequence ID" value="CAK3946300.1"/>
    <property type="molecule type" value="Genomic_DNA"/>
</dbReference>
<feature type="compositionally biased region" description="Basic and acidic residues" evidence="1">
    <location>
        <begin position="309"/>
        <end position="340"/>
    </location>
</feature>
<proteinExistence type="predicted"/>
<accession>A0AAI8YWD1</accession>
<feature type="compositionally biased region" description="Basic and acidic residues" evidence="1">
    <location>
        <begin position="403"/>
        <end position="423"/>
    </location>
</feature>
<name>A0AAI8YWD1_9PEZI</name>
<feature type="compositionally biased region" description="Basic and acidic residues" evidence="1">
    <location>
        <begin position="237"/>
        <end position="274"/>
    </location>
</feature>
<evidence type="ECO:0000313" key="2">
    <source>
        <dbReference type="EMBL" id="CAK3946300.1"/>
    </source>
</evidence>
<feature type="compositionally biased region" description="Basic and acidic residues" evidence="1">
    <location>
        <begin position="54"/>
        <end position="64"/>
    </location>
</feature>
<feature type="region of interest" description="Disordered" evidence="1">
    <location>
        <begin position="403"/>
        <end position="429"/>
    </location>
</feature>
<organism evidence="2 3">
    <name type="scientific">Lecanosticta acicola</name>
    <dbReference type="NCBI Taxonomy" id="111012"/>
    <lineage>
        <taxon>Eukaryota</taxon>
        <taxon>Fungi</taxon>
        <taxon>Dikarya</taxon>
        <taxon>Ascomycota</taxon>
        <taxon>Pezizomycotina</taxon>
        <taxon>Dothideomycetes</taxon>
        <taxon>Dothideomycetidae</taxon>
        <taxon>Mycosphaerellales</taxon>
        <taxon>Mycosphaerellaceae</taxon>
        <taxon>Lecanosticta</taxon>
    </lineage>
</organism>
<sequence>MEAWVENGLEATNYIVDRHFDKGWDRVRRYRNASRLKHQEIPYCSSPRHSKRRSNQEEVDRPDSSDSSDDSSSDDDRVGERTPAATAVRSSAAFSGAAAAAAAAAVPSATSTTRPRQRNQLPSPERDPSRVNRRDSICSLQQESETSDRILRAYELETDDPKRNPESVLSSRDLRHLKSASRRDSAMASAYNDDYAQSRYDGERPRSQPPRSRYYDDDDSDYDERSGRRYAGGSGRGYDDRDYDRVVEETERYRGPPAHRPWDATRKESSRSGYDEPYGAGAVTQYGRRSDAAVDCQTETNVSRRSKSRGRDRDDRSYSRSESRSRSRSRGKEGWRGKLDDTFDTTARGLGIGVAGAVIGGLAGREFGNKHRQRDIILGAVVGGLGANLAENRWREWKDGKERDVEREEERWEQKYDGRDYGRSRSNVR</sequence>
<feature type="region of interest" description="Disordered" evidence="1">
    <location>
        <begin position="35"/>
        <end position="340"/>
    </location>
</feature>
<reference evidence="2" key="1">
    <citation type="submission" date="2023-11" db="EMBL/GenBank/DDBJ databases">
        <authorList>
            <person name="Alioto T."/>
            <person name="Alioto T."/>
            <person name="Gomez Garrido J."/>
        </authorList>
    </citation>
    <scope>NUCLEOTIDE SEQUENCE</scope>
</reference>
<feature type="compositionally biased region" description="Low complexity" evidence="1">
    <location>
        <begin position="87"/>
        <end position="111"/>
    </location>
</feature>
<keyword evidence="3" id="KW-1185">Reference proteome</keyword>
<dbReference type="AlphaFoldDB" id="A0AAI8YWD1"/>
<feature type="compositionally biased region" description="Basic and acidic residues" evidence="1">
    <location>
        <begin position="172"/>
        <end position="185"/>
    </location>
</feature>